<protein>
    <submittedName>
        <fullName evidence="1">Uncharacterized protein</fullName>
    </submittedName>
</protein>
<evidence type="ECO:0000313" key="1">
    <source>
        <dbReference type="EMBL" id="GME24324.1"/>
    </source>
</evidence>
<comment type="caution">
    <text evidence="1">The sequence shown here is derived from an EMBL/GenBank/DDBJ whole genome shotgun (WGS) entry which is preliminary data.</text>
</comment>
<reference evidence="1" key="1">
    <citation type="submission" date="2024-09" db="EMBL/GenBank/DDBJ databases">
        <title>Draft Genome Sequences of Neofusicoccum parvum.</title>
        <authorList>
            <person name="Ashida A."/>
            <person name="Camagna M."/>
            <person name="Tanaka A."/>
            <person name="Takemoto D."/>
        </authorList>
    </citation>
    <scope>NUCLEOTIDE SEQUENCE</scope>
    <source>
        <strain evidence="1">PPO83</strain>
    </source>
</reference>
<name>A0ACB5RUY1_9PEZI</name>
<evidence type="ECO:0000313" key="2">
    <source>
        <dbReference type="Proteomes" id="UP001165186"/>
    </source>
</evidence>
<dbReference type="EMBL" id="BSXG01000012">
    <property type="protein sequence ID" value="GME24324.1"/>
    <property type="molecule type" value="Genomic_DNA"/>
</dbReference>
<gene>
    <name evidence="1" type="primary">g4566</name>
    <name evidence="1" type="ORF">NpPPO83_00004566</name>
</gene>
<dbReference type="Proteomes" id="UP001165186">
    <property type="component" value="Unassembled WGS sequence"/>
</dbReference>
<sequence>MARGAKPQLSEYELKRQEQIAKNQALLRTLQLDAQQAGIAPAAAKSRSSTPAKKEKKKAAVKREKEEVVPRRTSSRLRGIVADSEVAKRKAEDEHAALQEAERAKRQRVSDDLNLSDIVVAGQHWNQSGNFLSGVGPAKPYERTFTADNVKKTTDKELRALREKMNGLQLWEGFEPNQIKLTPERIYSMGFHPTTEKALIFAGDKMGNLGLFDGSQNVAEVKAEKAEDDEEDDEAEPAVTTFKIHTRTISASQFSSTESHALFSASYDSSVRKLDLNKGVAVEVYAPADKSEDAPLSGVDVGTPNVVYFSTLDGSFGMHDIRTPPDNTGGTQLFQLSEKKIGGFSMHPIHKHLFATASLDRTMKVWDLRKITGKGDTRRPALLVGNVATASYDDTVKIYDFSNCSDWKPGAQLGDEKLEPATIIPHNNQTGRWVTILRAQWQQMPQDGVQRFCIGNMNRFVDVYTSKGEQLAQLGGDGITAVPAVAQFHPSMDWIAAGTASGKLCFWQ</sequence>
<organism evidence="1 2">
    <name type="scientific">Neofusicoccum parvum</name>
    <dbReference type="NCBI Taxonomy" id="310453"/>
    <lineage>
        <taxon>Eukaryota</taxon>
        <taxon>Fungi</taxon>
        <taxon>Dikarya</taxon>
        <taxon>Ascomycota</taxon>
        <taxon>Pezizomycotina</taxon>
        <taxon>Dothideomycetes</taxon>
        <taxon>Dothideomycetes incertae sedis</taxon>
        <taxon>Botryosphaeriales</taxon>
        <taxon>Botryosphaeriaceae</taxon>
        <taxon>Neofusicoccum</taxon>
    </lineage>
</organism>
<proteinExistence type="predicted"/>
<accession>A0ACB5RUY1</accession>
<keyword evidence="2" id="KW-1185">Reference proteome</keyword>